<gene>
    <name evidence="1" type="ORF">METZ01_LOCUS360481</name>
</gene>
<sequence>MTGNLLGVASTRKQVSIPKLRSVRLPVRASLLAVAFLGIGACEPTLPDPVNEHSADFNSAYRRGLDLLERYRLREAQREFERCILLDPQASQGYWQLGRVQLVQGRIADGIARLHKALDLDPSLGAARELILETYLGRGREALEEGHYDEAREHFANALATDSTGYEPLYQSAITAIWRQDDGAAEAFLTRAVARHPEVLELRWHLQQVRAMSHQGDADGFPDHIARRGRLPGHFVEVAATLGVDKMDGGRSSAWADFDDDGDLDLAVLGHPELAYYR</sequence>
<dbReference type="SMART" id="SM00028">
    <property type="entry name" value="TPR"/>
    <property type="match status" value="3"/>
</dbReference>
<dbReference type="Pfam" id="PF13432">
    <property type="entry name" value="TPR_16"/>
    <property type="match status" value="1"/>
</dbReference>
<evidence type="ECO:0000313" key="1">
    <source>
        <dbReference type="EMBL" id="SVD07627.1"/>
    </source>
</evidence>
<dbReference type="Gene3D" id="1.25.40.10">
    <property type="entry name" value="Tetratricopeptide repeat domain"/>
    <property type="match status" value="2"/>
</dbReference>
<reference evidence="1" key="1">
    <citation type="submission" date="2018-05" db="EMBL/GenBank/DDBJ databases">
        <authorList>
            <person name="Lanie J.A."/>
            <person name="Ng W.-L."/>
            <person name="Kazmierczak K.M."/>
            <person name="Andrzejewski T.M."/>
            <person name="Davidsen T.M."/>
            <person name="Wayne K.J."/>
            <person name="Tettelin H."/>
            <person name="Glass J.I."/>
            <person name="Rusch D."/>
            <person name="Podicherti R."/>
            <person name="Tsui H.-C.T."/>
            <person name="Winkler M.E."/>
        </authorList>
    </citation>
    <scope>NUCLEOTIDE SEQUENCE</scope>
</reference>
<feature type="non-terminal residue" evidence="1">
    <location>
        <position position="278"/>
    </location>
</feature>
<protein>
    <submittedName>
        <fullName evidence="1">Uncharacterized protein</fullName>
    </submittedName>
</protein>
<dbReference type="SUPFAM" id="SSF48452">
    <property type="entry name" value="TPR-like"/>
    <property type="match status" value="1"/>
</dbReference>
<dbReference type="AlphaFoldDB" id="A0A382SEI1"/>
<organism evidence="1">
    <name type="scientific">marine metagenome</name>
    <dbReference type="NCBI Taxonomy" id="408172"/>
    <lineage>
        <taxon>unclassified sequences</taxon>
        <taxon>metagenomes</taxon>
        <taxon>ecological metagenomes</taxon>
    </lineage>
</organism>
<accession>A0A382SEI1</accession>
<dbReference type="Pfam" id="PF14559">
    <property type="entry name" value="TPR_19"/>
    <property type="match status" value="1"/>
</dbReference>
<dbReference type="EMBL" id="UINC01128090">
    <property type="protein sequence ID" value="SVD07627.1"/>
    <property type="molecule type" value="Genomic_DNA"/>
</dbReference>
<name>A0A382SEI1_9ZZZZ</name>
<dbReference type="InterPro" id="IPR011990">
    <property type="entry name" value="TPR-like_helical_dom_sf"/>
</dbReference>
<dbReference type="SUPFAM" id="SSF69318">
    <property type="entry name" value="Integrin alpha N-terminal domain"/>
    <property type="match status" value="1"/>
</dbReference>
<dbReference type="InterPro" id="IPR019734">
    <property type="entry name" value="TPR_rpt"/>
</dbReference>
<dbReference type="InterPro" id="IPR028994">
    <property type="entry name" value="Integrin_alpha_N"/>
</dbReference>
<proteinExistence type="predicted"/>
<dbReference type="PROSITE" id="PS50005">
    <property type="entry name" value="TPR"/>
    <property type="match status" value="2"/>
</dbReference>